<accession>A0A934K8J1</accession>
<name>A0A934K8J1_9BACT</name>
<organism evidence="2 3">
    <name type="scientific">Candidatus Nephthysia bennettiae</name>
    <dbReference type="NCBI Taxonomy" id="3127016"/>
    <lineage>
        <taxon>Bacteria</taxon>
        <taxon>Bacillati</taxon>
        <taxon>Candidatus Dormiibacterota</taxon>
        <taxon>Candidatus Dormibacteria</taxon>
        <taxon>Candidatus Dormibacterales</taxon>
        <taxon>Candidatus Dormibacteraceae</taxon>
        <taxon>Candidatus Nephthysia</taxon>
    </lineage>
</organism>
<dbReference type="PANTHER" id="PTHR34203">
    <property type="entry name" value="METHYLTRANSFERASE, FKBM FAMILY PROTEIN"/>
    <property type="match status" value="1"/>
</dbReference>
<dbReference type="Gene3D" id="3.40.50.150">
    <property type="entry name" value="Vaccinia Virus protein VP39"/>
    <property type="match status" value="1"/>
</dbReference>
<evidence type="ECO:0000259" key="1">
    <source>
        <dbReference type="Pfam" id="PF05050"/>
    </source>
</evidence>
<reference evidence="2" key="1">
    <citation type="submission" date="2020-10" db="EMBL/GenBank/DDBJ databases">
        <title>Ca. Dormibacterota MAGs.</title>
        <authorList>
            <person name="Montgomery K."/>
        </authorList>
    </citation>
    <scope>NUCLEOTIDE SEQUENCE [LARGE SCALE GENOMIC DNA]</scope>
    <source>
        <strain evidence="2">SC8812_S17_10</strain>
    </source>
</reference>
<dbReference type="AlphaFoldDB" id="A0A934K8J1"/>
<dbReference type="InterPro" id="IPR052514">
    <property type="entry name" value="SAM-dependent_MTase"/>
</dbReference>
<gene>
    <name evidence="2" type="ORF">JF922_06075</name>
</gene>
<keyword evidence="3" id="KW-1185">Reference proteome</keyword>
<keyword evidence="2" id="KW-0489">Methyltransferase</keyword>
<dbReference type="Proteomes" id="UP000612893">
    <property type="component" value="Unassembled WGS sequence"/>
</dbReference>
<feature type="domain" description="Methyltransferase FkbM" evidence="1">
    <location>
        <begin position="126"/>
        <end position="281"/>
    </location>
</feature>
<dbReference type="Pfam" id="PF05050">
    <property type="entry name" value="Methyltransf_21"/>
    <property type="match status" value="1"/>
</dbReference>
<dbReference type="SUPFAM" id="SSF53335">
    <property type="entry name" value="S-adenosyl-L-methionine-dependent methyltransferases"/>
    <property type="match status" value="1"/>
</dbReference>
<proteinExistence type="predicted"/>
<dbReference type="GO" id="GO:0032259">
    <property type="term" value="P:methylation"/>
    <property type="evidence" value="ECO:0007669"/>
    <property type="project" value="UniProtKB-KW"/>
</dbReference>
<evidence type="ECO:0000313" key="2">
    <source>
        <dbReference type="EMBL" id="MBJ7597638.1"/>
    </source>
</evidence>
<sequence length="342" mass="37648">MTRPAGVSLSERATEWFYDRGARRDRGGLLGKTVGYASWGAWMTLLLANHPIGRTSRLRTVGRLWMWQVWRRTARRPIVVTLPGGSRLLCPPESNIAGAWVAVGLHEYAEMLFVLDFLRPGDLFLDVGANLGIYTVLAARHGGRVVAFEPNGSTRRTLRQNVHLNAAGERVTIHPFALADYDGASRMNVEIPGSSHLLENGAAAAGDGPTATVEVRRLDSVLESSAQPGLALLKVDAEGFDAEVLRGATEFVRSERPVVLVEIGDGGAEVRRWLAACGYQVYFYREPAHRLEEVPAEYRGQGNFIAVHRDRLETVVERLRTGRRPAISPPQVEWRAPAAAAR</sequence>
<comment type="caution">
    <text evidence="2">The sequence shown here is derived from an EMBL/GenBank/DDBJ whole genome shotgun (WGS) entry which is preliminary data.</text>
</comment>
<protein>
    <submittedName>
        <fullName evidence="2">FkbM family methyltransferase</fullName>
    </submittedName>
</protein>
<dbReference type="PANTHER" id="PTHR34203:SF15">
    <property type="entry name" value="SLL1173 PROTEIN"/>
    <property type="match status" value="1"/>
</dbReference>
<dbReference type="GO" id="GO:0008168">
    <property type="term" value="F:methyltransferase activity"/>
    <property type="evidence" value="ECO:0007669"/>
    <property type="project" value="UniProtKB-KW"/>
</dbReference>
<dbReference type="InterPro" id="IPR029063">
    <property type="entry name" value="SAM-dependent_MTases_sf"/>
</dbReference>
<dbReference type="NCBIfam" id="TIGR01444">
    <property type="entry name" value="fkbM_fam"/>
    <property type="match status" value="1"/>
</dbReference>
<keyword evidence="2" id="KW-0808">Transferase</keyword>
<dbReference type="InterPro" id="IPR006342">
    <property type="entry name" value="FkbM_mtfrase"/>
</dbReference>
<evidence type="ECO:0000313" key="3">
    <source>
        <dbReference type="Proteomes" id="UP000612893"/>
    </source>
</evidence>
<dbReference type="EMBL" id="JAEKNR010000071">
    <property type="protein sequence ID" value="MBJ7597638.1"/>
    <property type="molecule type" value="Genomic_DNA"/>
</dbReference>